<dbReference type="InterPro" id="IPR010546">
    <property type="entry name" value="DUF1120"/>
</dbReference>
<dbReference type="AlphaFoldDB" id="A0A1H1HR50"/>
<dbReference type="OrthoDB" id="6602106at2"/>
<protein>
    <submittedName>
        <fullName evidence="1">Uncharacterized protein</fullName>
    </submittedName>
</protein>
<gene>
    <name evidence="1" type="ORF">SAMN04490195_4430</name>
</gene>
<accession>A0A1H1HR50</accession>
<evidence type="ECO:0000313" key="2">
    <source>
        <dbReference type="Proteomes" id="UP000199570"/>
    </source>
</evidence>
<keyword evidence="2" id="KW-1185">Reference proteome</keyword>
<dbReference type="Pfam" id="PF06551">
    <property type="entry name" value="DUF1120"/>
    <property type="match status" value="1"/>
</dbReference>
<sequence length="211" mass="22038">MKNYLAALSATALISVAPFAVAASSTDLTVTGVITPQACTPSLSNGGIIDNGKISAKDLNLDTNTRVGVHPMQLSVTCSAPMAVALYGIDNQASSTLADNYFGLGFTDKGEKIGIFRADIKSAMADGSTLTPIRAYDISGTRPDWVRIEVPGKGQYTSAGTSAPGGRYIPSAVENLTMDLEVVTYIAPANSLTLTDEIKMDGSATFELTYL</sequence>
<dbReference type="RefSeq" id="WP_090324963.1">
    <property type="nucleotide sequence ID" value="NZ_FNKJ01000003.1"/>
</dbReference>
<dbReference type="EMBL" id="FNKJ01000003">
    <property type="protein sequence ID" value="SDR27819.1"/>
    <property type="molecule type" value="Genomic_DNA"/>
</dbReference>
<reference evidence="2" key="1">
    <citation type="submission" date="2016-10" db="EMBL/GenBank/DDBJ databases">
        <authorList>
            <person name="Varghese N."/>
            <person name="Submissions S."/>
        </authorList>
    </citation>
    <scope>NUCLEOTIDE SEQUENCE [LARGE SCALE GENOMIC DNA]</scope>
    <source>
        <strain evidence="2">BS3775</strain>
    </source>
</reference>
<organism evidence="1 2">
    <name type="scientific">Pseudomonas moorei</name>
    <dbReference type="NCBI Taxonomy" id="395599"/>
    <lineage>
        <taxon>Bacteria</taxon>
        <taxon>Pseudomonadati</taxon>
        <taxon>Pseudomonadota</taxon>
        <taxon>Gammaproteobacteria</taxon>
        <taxon>Pseudomonadales</taxon>
        <taxon>Pseudomonadaceae</taxon>
        <taxon>Pseudomonas</taxon>
    </lineage>
</organism>
<proteinExistence type="predicted"/>
<evidence type="ECO:0000313" key="1">
    <source>
        <dbReference type="EMBL" id="SDR27819.1"/>
    </source>
</evidence>
<name>A0A1H1HR50_9PSED</name>
<dbReference type="Proteomes" id="UP000199570">
    <property type="component" value="Unassembled WGS sequence"/>
</dbReference>